<dbReference type="InterPro" id="IPR036397">
    <property type="entry name" value="RNaseH_sf"/>
</dbReference>
<keyword evidence="2" id="KW-1185">Reference proteome</keyword>
<protein>
    <recommendedName>
        <fullName evidence="3">Tc1-like transposase DDE domain-containing protein</fullName>
    </recommendedName>
</protein>
<dbReference type="SUPFAM" id="SSF46689">
    <property type="entry name" value="Homeodomain-like"/>
    <property type="match status" value="1"/>
</dbReference>
<dbReference type="GO" id="GO:0003676">
    <property type="term" value="F:nucleic acid binding"/>
    <property type="evidence" value="ECO:0007669"/>
    <property type="project" value="InterPro"/>
</dbReference>
<dbReference type="Gene3D" id="3.30.420.10">
    <property type="entry name" value="Ribonuclease H-like superfamily/Ribonuclease H"/>
    <property type="match status" value="1"/>
</dbReference>
<evidence type="ECO:0008006" key="3">
    <source>
        <dbReference type="Google" id="ProtNLM"/>
    </source>
</evidence>
<accession>A0A0D0C7V5</accession>
<organism evidence="1 2">
    <name type="scientific">Collybiopsis luxurians FD-317 M1</name>
    <dbReference type="NCBI Taxonomy" id="944289"/>
    <lineage>
        <taxon>Eukaryota</taxon>
        <taxon>Fungi</taxon>
        <taxon>Dikarya</taxon>
        <taxon>Basidiomycota</taxon>
        <taxon>Agaricomycotina</taxon>
        <taxon>Agaricomycetes</taxon>
        <taxon>Agaricomycetidae</taxon>
        <taxon>Agaricales</taxon>
        <taxon>Marasmiineae</taxon>
        <taxon>Omphalotaceae</taxon>
        <taxon>Collybiopsis</taxon>
        <taxon>Collybiopsis luxurians</taxon>
    </lineage>
</organism>
<sequence length="251" mass="28408">MGNKSIPSEVKDIGIELMDHGWSISDICSILHVSKASLYRWHNLFKEYGSTKPLPAPLCGHPQVIGLAIMDAIQDVFRRNPDTYLDELQWYLTVNHNVAIPISTLQQSLACAGLTSRLMKKIAIERDECIQVQVRYTWEAIEHSNVFIRGNCYTLIAALSVKGYIATCVIPDSADTFQFFDFIVEDVLTQMTPYLNQNSILIMDNCRIHHTDMLLDLCNEVGMYYIHSLHVALLLISLSRHHATLSPCLLS</sequence>
<dbReference type="PANTHER" id="PTHR46564:SF1">
    <property type="entry name" value="TRANSPOSASE"/>
    <property type="match status" value="1"/>
</dbReference>
<dbReference type="Pfam" id="PF13384">
    <property type="entry name" value="HTH_23"/>
    <property type="match status" value="1"/>
</dbReference>
<dbReference type="PANTHER" id="PTHR46564">
    <property type="entry name" value="TRANSPOSASE"/>
    <property type="match status" value="1"/>
</dbReference>
<evidence type="ECO:0000313" key="2">
    <source>
        <dbReference type="Proteomes" id="UP000053593"/>
    </source>
</evidence>
<proteinExistence type="predicted"/>
<dbReference type="OrthoDB" id="2266637at2759"/>
<name>A0A0D0C7V5_9AGAR</name>
<reference evidence="1 2" key="1">
    <citation type="submission" date="2014-04" db="EMBL/GenBank/DDBJ databases">
        <title>Evolutionary Origins and Diversification of the Mycorrhizal Mutualists.</title>
        <authorList>
            <consortium name="DOE Joint Genome Institute"/>
            <consortium name="Mycorrhizal Genomics Consortium"/>
            <person name="Kohler A."/>
            <person name="Kuo A."/>
            <person name="Nagy L.G."/>
            <person name="Floudas D."/>
            <person name="Copeland A."/>
            <person name="Barry K.W."/>
            <person name="Cichocki N."/>
            <person name="Veneault-Fourrey C."/>
            <person name="LaButti K."/>
            <person name="Lindquist E.A."/>
            <person name="Lipzen A."/>
            <person name="Lundell T."/>
            <person name="Morin E."/>
            <person name="Murat C."/>
            <person name="Riley R."/>
            <person name="Ohm R."/>
            <person name="Sun H."/>
            <person name="Tunlid A."/>
            <person name="Henrissat B."/>
            <person name="Grigoriev I.V."/>
            <person name="Hibbett D.S."/>
            <person name="Martin F."/>
        </authorList>
    </citation>
    <scope>NUCLEOTIDE SEQUENCE [LARGE SCALE GENOMIC DNA]</scope>
    <source>
        <strain evidence="1 2">FD-317 M1</strain>
    </source>
</reference>
<dbReference type="Proteomes" id="UP000053593">
    <property type="component" value="Unassembled WGS sequence"/>
</dbReference>
<dbReference type="HOGENOM" id="CLU_056788_1_6_1"/>
<evidence type="ECO:0000313" key="1">
    <source>
        <dbReference type="EMBL" id="KIK50873.1"/>
    </source>
</evidence>
<dbReference type="AlphaFoldDB" id="A0A0D0C7V5"/>
<dbReference type="InterPro" id="IPR009057">
    <property type="entry name" value="Homeodomain-like_sf"/>
</dbReference>
<dbReference type="EMBL" id="KN834881">
    <property type="protein sequence ID" value="KIK50873.1"/>
    <property type="molecule type" value="Genomic_DNA"/>
</dbReference>
<gene>
    <name evidence="1" type="ORF">GYMLUDRAFT_78400</name>
</gene>